<keyword evidence="2" id="KW-0472">Membrane</keyword>
<sequence>MTKEGREYGRLRYLYAGWAVMETMLFGGIVNGWASLVFVLKEDGLYESLCTSAPSDLMDNVTASSTVPMEEDTGCTEQDAMLNLWFTIAAALRNIFGIVVGLHVFKFGTRSARLTGWASFIVGSLMMAFANDSIAWLLLPSLMLLSYGGVTLLLTNVQISCLFPRYAGVVITLVSGAFDFSASTQLVVKLLQEYGLVRRLQSYLGLCGLHAVMVLISTLCFMPKDMFVTQPQAPAQVIDTRPVVSRKRRDSLYDWSEIHVHARQRHSSFACGIWDDSSSSSGGGSVRKEQIEAHHFTEAQVMREDCLREQDVNGKMTAAKPYGHNIAPGVQNLGFADHTGNDLCDGGIEPVTDNGALREDTDEDVCHSPAIKTVAKTVAWTENVGHVTDTDSSLNISQNADKMIQSTGKLKADKNSNFSPSECSPTGNHEHIYGQANDNVCAPADDLKPVSNGEPRHPGTRQRSPIPTISGSLNEKHPMNNLINNGRKFVSIIQITPSESLALNSDTQCSDNDSGATGADSDGRKGEKNHSAETKITETADVDVDESEPRLPGRTKVKVKVDDDNFDKRMNGSSKVKDARHVSMTLDVQDTVDSEKQADSVEKTDAEEMFPTLKSCVTCTVFWLHVLWQCCNVLRLVAFFGLLNRKLSDMFPGNKDKVSFFTNVQAYCMLAIMAVCWISGALYDWQTSMFKGRSSRFQRLILPGALPLAMTSLVGVAITVLWLIESEVALYVMFTLLVFYNAFIFGVCISFLLRVFPPRYFGILNGVLSIVVGAFCFAQYGVFRWHEAYQQGPLHADVFMLVLVVLSLVHPLYIFTKGTCCDVKPTDQ</sequence>
<keyword evidence="2" id="KW-0812">Transmembrane</keyword>
<dbReference type="PANTHER" id="PTHR20765">
    <property type="entry name" value="SOLUTE CARRIER FAMILY 43 MEMBER 3-RELATED"/>
    <property type="match status" value="1"/>
</dbReference>
<organism evidence="3 4">
    <name type="scientific">Littorina saxatilis</name>
    <dbReference type="NCBI Taxonomy" id="31220"/>
    <lineage>
        <taxon>Eukaryota</taxon>
        <taxon>Metazoa</taxon>
        <taxon>Spiralia</taxon>
        <taxon>Lophotrochozoa</taxon>
        <taxon>Mollusca</taxon>
        <taxon>Gastropoda</taxon>
        <taxon>Caenogastropoda</taxon>
        <taxon>Littorinimorpha</taxon>
        <taxon>Littorinoidea</taxon>
        <taxon>Littorinidae</taxon>
        <taxon>Littorina</taxon>
    </lineage>
</organism>
<feature type="compositionally biased region" description="Polar residues" evidence="1">
    <location>
        <begin position="503"/>
        <end position="515"/>
    </location>
</feature>
<evidence type="ECO:0000313" key="3">
    <source>
        <dbReference type="EMBL" id="KAK7109727.1"/>
    </source>
</evidence>
<feature type="transmembrane region" description="Helical" evidence="2">
    <location>
        <begin position="664"/>
        <end position="683"/>
    </location>
</feature>
<feature type="transmembrane region" description="Helical" evidence="2">
    <location>
        <begin position="760"/>
        <end position="782"/>
    </location>
</feature>
<comment type="caution">
    <text evidence="3">The sequence shown here is derived from an EMBL/GenBank/DDBJ whole genome shotgun (WGS) entry which is preliminary data.</text>
</comment>
<dbReference type="InterPro" id="IPR036259">
    <property type="entry name" value="MFS_trans_sf"/>
</dbReference>
<dbReference type="EMBL" id="JBAMIC010000003">
    <property type="protein sequence ID" value="KAK7109727.1"/>
    <property type="molecule type" value="Genomic_DNA"/>
</dbReference>
<feature type="compositionally biased region" description="Polar residues" evidence="1">
    <location>
        <begin position="415"/>
        <end position="427"/>
    </location>
</feature>
<evidence type="ECO:0000313" key="4">
    <source>
        <dbReference type="Proteomes" id="UP001374579"/>
    </source>
</evidence>
<feature type="compositionally biased region" description="Basic and acidic residues" evidence="1">
    <location>
        <begin position="521"/>
        <end position="538"/>
    </location>
</feature>
<dbReference type="PANTHER" id="PTHR20765:SF1">
    <property type="entry name" value="EQUILIBRATIVE NUCLEOBASE TRANSPORTER 1"/>
    <property type="match status" value="1"/>
</dbReference>
<dbReference type="AlphaFoldDB" id="A0AAN9GII2"/>
<reference evidence="3 4" key="1">
    <citation type="submission" date="2024-02" db="EMBL/GenBank/DDBJ databases">
        <title>Chromosome-scale genome assembly of the rough periwinkle Littorina saxatilis.</title>
        <authorList>
            <person name="De Jode A."/>
            <person name="Faria R."/>
            <person name="Formenti G."/>
            <person name="Sims Y."/>
            <person name="Smith T.P."/>
            <person name="Tracey A."/>
            <person name="Wood J.M.D."/>
            <person name="Zagrodzka Z.B."/>
            <person name="Johannesson K."/>
            <person name="Butlin R.K."/>
            <person name="Leder E.H."/>
        </authorList>
    </citation>
    <scope>NUCLEOTIDE SEQUENCE [LARGE SCALE GENOMIC DNA]</scope>
    <source>
        <strain evidence="3">Snail1</strain>
        <tissue evidence="3">Muscle</tissue>
    </source>
</reference>
<feature type="transmembrane region" description="Helical" evidence="2">
    <location>
        <begin position="112"/>
        <end position="130"/>
    </location>
</feature>
<gene>
    <name evidence="3" type="ORF">V1264_013717</name>
</gene>
<feature type="region of interest" description="Disordered" evidence="1">
    <location>
        <begin position="409"/>
        <end position="480"/>
    </location>
</feature>
<feature type="transmembrane region" description="Helical" evidence="2">
    <location>
        <begin position="84"/>
        <end position="105"/>
    </location>
</feature>
<feature type="transmembrane region" description="Helical" evidence="2">
    <location>
        <begin position="200"/>
        <end position="222"/>
    </location>
</feature>
<feature type="transmembrane region" description="Helical" evidence="2">
    <location>
        <begin position="621"/>
        <end position="644"/>
    </location>
</feature>
<feature type="compositionally biased region" description="Polar residues" evidence="1">
    <location>
        <begin position="461"/>
        <end position="473"/>
    </location>
</feature>
<dbReference type="Gene3D" id="1.20.1250.20">
    <property type="entry name" value="MFS general substrate transporter like domains"/>
    <property type="match status" value="1"/>
</dbReference>
<name>A0AAN9GII2_9CAEN</name>
<evidence type="ECO:0000256" key="2">
    <source>
        <dbReference type="SAM" id="Phobius"/>
    </source>
</evidence>
<feature type="transmembrane region" description="Helical" evidence="2">
    <location>
        <begin position="704"/>
        <end position="724"/>
    </location>
</feature>
<feature type="transmembrane region" description="Helical" evidence="2">
    <location>
        <begin position="136"/>
        <end position="154"/>
    </location>
</feature>
<keyword evidence="4" id="KW-1185">Reference proteome</keyword>
<feature type="region of interest" description="Disordered" evidence="1">
    <location>
        <begin position="503"/>
        <end position="555"/>
    </location>
</feature>
<feature type="transmembrane region" description="Helical" evidence="2">
    <location>
        <begin position="12"/>
        <end position="34"/>
    </location>
</feature>
<feature type="transmembrane region" description="Helical" evidence="2">
    <location>
        <begin position="166"/>
        <end position="188"/>
    </location>
</feature>
<feature type="transmembrane region" description="Helical" evidence="2">
    <location>
        <begin position="794"/>
        <end position="815"/>
    </location>
</feature>
<accession>A0AAN9GII2</accession>
<evidence type="ECO:0008006" key="5">
    <source>
        <dbReference type="Google" id="ProtNLM"/>
    </source>
</evidence>
<feature type="transmembrane region" description="Helical" evidence="2">
    <location>
        <begin position="730"/>
        <end position="753"/>
    </location>
</feature>
<dbReference type="SUPFAM" id="SSF103473">
    <property type="entry name" value="MFS general substrate transporter"/>
    <property type="match status" value="2"/>
</dbReference>
<keyword evidence="2" id="KW-1133">Transmembrane helix</keyword>
<evidence type="ECO:0000256" key="1">
    <source>
        <dbReference type="SAM" id="MobiDB-lite"/>
    </source>
</evidence>
<dbReference type="Proteomes" id="UP001374579">
    <property type="component" value="Unassembled WGS sequence"/>
</dbReference>
<proteinExistence type="predicted"/>
<dbReference type="InterPro" id="IPR027197">
    <property type="entry name" value="SLC43A3"/>
</dbReference>
<protein>
    <recommendedName>
        <fullName evidence="5">Solute carrier family 43 member 3</fullName>
    </recommendedName>
</protein>